<keyword evidence="1" id="KW-1185">Reference proteome</keyword>
<dbReference type="AlphaFoldDB" id="A0A1I8FEJ0"/>
<protein>
    <submittedName>
        <fullName evidence="2">CHHC U11-48K-type domain-containing protein</fullName>
    </submittedName>
</protein>
<evidence type="ECO:0000313" key="1">
    <source>
        <dbReference type="Proteomes" id="UP000095280"/>
    </source>
</evidence>
<proteinExistence type="predicted"/>
<evidence type="ECO:0000313" key="2">
    <source>
        <dbReference type="WBParaSite" id="maker-unitig_31551-snap-gene-0.2-mRNA-1"/>
    </source>
</evidence>
<reference evidence="2" key="1">
    <citation type="submission" date="2016-11" db="UniProtKB">
        <authorList>
            <consortium name="WormBaseParasite"/>
        </authorList>
    </citation>
    <scope>IDENTIFICATION</scope>
</reference>
<dbReference type="Proteomes" id="UP000095280">
    <property type="component" value="Unplaced"/>
</dbReference>
<accession>A0A1I8FEJ0</accession>
<dbReference type="WBParaSite" id="maker-unitig_31551-snap-gene-0.2-mRNA-1">
    <property type="protein sequence ID" value="maker-unitig_31551-snap-gene-0.2-mRNA-1"/>
    <property type="gene ID" value="maker-unitig_31551-snap-gene-0.2"/>
</dbReference>
<name>A0A1I8FEJ0_9PLAT</name>
<sequence>KHKFKLQVKMSSEKVTCPFDSVHVVERHKLITHMSAAIKSYKGGSHTPMHCPLDYSHVVEAGKMNEHLMTCSQLALAVPLLSVNLGSDVVTGNLQLPDQPSSINDLNGTLLRSRRGPAFANDYYYADDLSTADYADTASAYSKGRAASEVTSNYGYLPAGGGLGRAPRSRTLPRRWRRRPVSASFDDGCSGSLGGDRQRLANTDRATWSRAVFVSIIPVQHSVAYSGNLRIAELL</sequence>
<organism evidence="1 2">
    <name type="scientific">Macrostomum lignano</name>
    <dbReference type="NCBI Taxonomy" id="282301"/>
    <lineage>
        <taxon>Eukaryota</taxon>
        <taxon>Metazoa</taxon>
        <taxon>Spiralia</taxon>
        <taxon>Lophotrochozoa</taxon>
        <taxon>Platyhelminthes</taxon>
        <taxon>Rhabditophora</taxon>
        <taxon>Macrostomorpha</taxon>
        <taxon>Macrostomida</taxon>
        <taxon>Macrostomidae</taxon>
        <taxon>Macrostomum</taxon>
    </lineage>
</organism>